<reference evidence="3" key="1">
    <citation type="submission" date="2022-12" db="EMBL/GenBank/DDBJ databases">
        <authorList>
            <person name="Webb A."/>
        </authorList>
    </citation>
    <scope>NUCLEOTIDE SEQUENCE</scope>
    <source>
        <strain evidence="3">Hp1</strain>
    </source>
</reference>
<dbReference type="Pfam" id="PF00787">
    <property type="entry name" value="PX"/>
    <property type="match status" value="1"/>
</dbReference>
<feature type="region of interest" description="Disordered" evidence="1">
    <location>
        <begin position="1"/>
        <end position="59"/>
    </location>
</feature>
<dbReference type="InterPro" id="IPR001683">
    <property type="entry name" value="PX_dom"/>
</dbReference>
<feature type="compositionally biased region" description="Low complexity" evidence="1">
    <location>
        <begin position="13"/>
        <end position="28"/>
    </location>
</feature>
<organism evidence="3 4">
    <name type="scientific">Hyaloperonospora brassicae</name>
    <name type="common">Brassica downy mildew</name>
    <name type="synonym">Peronospora brassicae</name>
    <dbReference type="NCBI Taxonomy" id="162125"/>
    <lineage>
        <taxon>Eukaryota</taxon>
        <taxon>Sar</taxon>
        <taxon>Stramenopiles</taxon>
        <taxon>Oomycota</taxon>
        <taxon>Peronosporomycetes</taxon>
        <taxon>Peronosporales</taxon>
        <taxon>Peronosporaceae</taxon>
        <taxon>Hyaloperonospora</taxon>
    </lineage>
</organism>
<dbReference type="CDD" id="cd06093">
    <property type="entry name" value="PX_domain"/>
    <property type="match status" value="1"/>
</dbReference>
<dbReference type="InterPro" id="IPR036871">
    <property type="entry name" value="PX_dom_sf"/>
</dbReference>
<dbReference type="PROSITE" id="PS50195">
    <property type="entry name" value="PX"/>
    <property type="match status" value="1"/>
</dbReference>
<dbReference type="SUPFAM" id="SSF64268">
    <property type="entry name" value="PX domain"/>
    <property type="match status" value="1"/>
</dbReference>
<dbReference type="EMBL" id="CANTFL010001426">
    <property type="protein sequence ID" value="CAI5739585.1"/>
    <property type="molecule type" value="Genomic_DNA"/>
</dbReference>
<evidence type="ECO:0000313" key="3">
    <source>
        <dbReference type="EMBL" id="CAI5739585.1"/>
    </source>
</evidence>
<dbReference type="Gene3D" id="3.30.1520.10">
    <property type="entry name" value="Phox-like domain"/>
    <property type="match status" value="1"/>
</dbReference>
<comment type="caution">
    <text evidence="3">The sequence shown here is derived from an EMBL/GenBank/DDBJ whole genome shotgun (WGS) entry which is preliminary data.</text>
</comment>
<protein>
    <recommendedName>
        <fullName evidence="2">PX domain-containing protein</fullName>
    </recommendedName>
</protein>
<dbReference type="Proteomes" id="UP001162031">
    <property type="component" value="Unassembled WGS sequence"/>
</dbReference>
<evidence type="ECO:0000256" key="1">
    <source>
        <dbReference type="SAM" id="MobiDB-lite"/>
    </source>
</evidence>
<proteinExistence type="predicted"/>
<keyword evidence="4" id="KW-1185">Reference proteome</keyword>
<evidence type="ECO:0000313" key="4">
    <source>
        <dbReference type="Proteomes" id="UP001162031"/>
    </source>
</evidence>
<name>A0AAV0UV62_HYABA</name>
<sequence length="162" mass="17312">MGCAQSKTEDVSAATEPEAATVAAVTETEPVRVEQPEAQATETDKSDEPEAEAASPAEPADELYKIRGHEIDEAGVVFYIVQAVDGDISFLKRFSEFKALVVELGSPTCLPALPGSGLGAKLRGKHNLSVIQERETQLAVVLNAIARDAELAEKEAFKNFVQ</sequence>
<dbReference type="GO" id="GO:0035091">
    <property type="term" value="F:phosphatidylinositol binding"/>
    <property type="evidence" value="ECO:0007669"/>
    <property type="project" value="InterPro"/>
</dbReference>
<accession>A0AAV0UV62</accession>
<evidence type="ECO:0000259" key="2">
    <source>
        <dbReference type="PROSITE" id="PS50195"/>
    </source>
</evidence>
<dbReference type="AlphaFoldDB" id="A0AAV0UV62"/>
<feature type="domain" description="PX" evidence="2">
    <location>
        <begin position="57"/>
        <end position="162"/>
    </location>
</feature>
<gene>
    <name evidence="3" type="ORF">HBR001_LOCUS7870</name>
</gene>